<feature type="compositionally biased region" description="Low complexity" evidence="1">
    <location>
        <begin position="1"/>
        <end position="14"/>
    </location>
</feature>
<dbReference type="Proteomes" id="UP000791080">
    <property type="component" value="Unassembled WGS sequence"/>
</dbReference>
<accession>A0ABT1JBT9</accession>
<comment type="caution">
    <text evidence="2">The sequence shown here is derived from an EMBL/GenBank/DDBJ whole genome shotgun (WGS) entry which is preliminary data.</text>
</comment>
<evidence type="ECO:0000313" key="2">
    <source>
        <dbReference type="EMBL" id="MCP2329764.1"/>
    </source>
</evidence>
<organism evidence="2 3">
    <name type="scientific">Actinoalloteichus caeruleus DSM 43889</name>
    <dbReference type="NCBI Taxonomy" id="1120930"/>
    <lineage>
        <taxon>Bacteria</taxon>
        <taxon>Bacillati</taxon>
        <taxon>Actinomycetota</taxon>
        <taxon>Actinomycetes</taxon>
        <taxon>Pseudonocardiales</taxon>
        <taxon>Pseudonocardiaceae</taxon>
        <taxon>Actinoalloteichus</taxon>
        <taxon>Actinoalloteichus cyanogriseus</taxon>
    </lineage>
</organism>
<evidence type="ECO:0008006" key="4">
    <source>
        <dbReference type="Google" id="ProtNLM"/>
    </source>
</evidence>
<evidence type="ECO:0000256" key="1">
    <source>
        <dbReference type="SAM" id="MobiDB-lite"/>
    </source>
</evidence>
<dbReference type="PANTHER" id="PTHR41913">
    <property type="entry name" value="DUF1684 DOMAIN-CONTAINING PROTEIN"/>
    <property type="match status" value="1"/>
</dbReference>
<feature type="region of interest" description="Disordered" evidence="1">
    <location>
        <begin position="1"/>
        <end position="21"/>
    </location>
</feature>
<sequence length="276" mass="29736">MGGTGSDTSVTSSDAGREDAWNRWREARRHAVTGPEGSLALVDTCWPDESERLPGLPGRWTVVGDEVWLAAEEADQVTVDGDPLSGERRVSGAGAGAAPMVRFPGGSATVVVRGGQFGVRRFDPAAPAASGFEDIDTSPFDPDWIVPARYTPFPGREVVNYAKMLESGPTELEVPGELRFTVGGREYRTTPLVSEGRLLLVFSDATTGVSSYRPGRFLRVTRPDVSAGGTARVLLDFNRAYLPPCAFSAHFNCPLPPANHQFDVAVPVGERTVRYR</sequence>
<dbReference type="PANTHER" id="PTHR41913:SF1">
    <property type="entry name" value="DUF1684 DOMAIN-CONTAINING PROTEIN"/>
    <property type="match status" value="1"/>
</dbReference>
<gene>
    <name evidence="2" type="ORF">G443_000034</name>
</gene>
<dbReference type="RefSeq" id="WP_035276188.1">
    <property type="nucleotide sequence ID" value="NZ_AUBJ02000001.1"/>
</dbReference>
<evidence type="ECO:0000313" key="3">
    <source>
        <dbReference type="Proteomes" id="UP000791080"/>
    </source>
</evidence>
<dbReference type="EMBL" id="AUBJ02000001">
    <property type="protein sequence ID" value="MCP2329764.1"/>
    <property type="molecule type" value="Genomic_DNA"/>
</dbReference>
<proteinExistence type="predicted"/>
<keyword evidence="3" id="KW-1185">Reference proteome</keyword>
<dbReference type="InterPro" id="IPR012467">
    <property type="entry name" value="DUF1684"/>
</dbReference>
<name>A0ABT1JBT9_ACTCY</name>
<reference evidence="2 3" key="2">
    <citation type="submission" date="2022-06" db="EMBL/GenBank/DDBJ databases">
        <title>Genomic Encyclopedia of Type Strains, Phase I: the one thousand microbial genomes (KMG-I) project.</title>
        <authorList>
            <person name="Kyrpides N."/>
        </authorList>
    </citation>
    <scope>NUCLEOTIDE SEQUENCE [LARGE SCALE GENOMIC DNA]</scope>
    <source>
        <strain evidence="2 3">DSM 43889</strain>
    </source>
</reference>
<dbReference type="Pfam" id="PF07920">
    <property type="entry name" value="DUF1684"/>
    <property type="match status" value="1"/>
</dbReference>
<protein>
    <recommendedName>
        <fullName evidence="4">DUF1684 domain-containing protein</fullName>
    </recommendedName>
</protein>
<reference evidence="2 3" key="1">
    <citation type="submission" date="2013-07" db="EMBL/GenBank/DDBJ databases">
        <authorList>
            <consortium name="DOE Joint Genome Institute"/>
            <person name="Reeve W."/>
            <person name="Huntemann M."/>
            <person name="Han J."/>
            <person name="Chen A."/>
            <person name="Kyrpides N."/>
            <person name="Mavromatis K."/>
            <person name="Markowitz V."/>
            <person name="Palaniappan K."/>
            <person name="Ivanova N."/>
            <person name="Schaumberg A."/>
            <person name="Pati A."/>
            <person name="Liolios K."/>
            <person name="Nordberg H.P."/>
            <person name="Cantor M.N."/>
            <person name="Hua S.X."/>
            <person name="Woyke T."/>
        </authorList>
    </citation>
    <scope>NUCLEOTIDE SEQUENCE [LARGE SCALE GENOMIC DNA]</scope>
    <source>
        <strain evidence="2 3">DSM 43889</strain>
    </source>
</reference>